<dbReference type="AlphaFoldDB" id="A0A450S4K5"/>
<gene>
    <name evidence="4" type="ORF">BECKFW1821B_GA0114236_100159</name>
</gene>
<name>A0A450S4K5_9GAMM</name>
<dbReference type="InterPro" id="IPR019734">
    <property type="entry name" value="TPR_rpt"/>
</dbReference>
<keyword evidence="3" id="KW-0472">Membrane</keyword>
<keyword evidence="1" id="KW-0802">TPR repeat</keyword>
<evidence type="ECO:0000256" key="3">
    <source>
        <dbReference type="SAM" id="Phobius"/>
    </source>
</evidence>
<reference evidence="4" key="1">
    <citation type="submission" date="2019-02" db="EMBL/GenBank/DDBJ databases">
        <authorList>
            <person name="Gruber-Vodicka R. H."/>
            <person name="Seah K. B. B."/>
        </authorList>
    </citation>
    <scope>NUCLEOTIDE SEQUENCE</scope>
    <source>
        <strain evidence="4">BECK_BZ106</strain>
    </source>
</reference>
<organism evidence="4">
    <name type="scientific">Candidatus Kentrum sp. FW</name>
    <dbReference type="NCBI Taxonomy" id="2126338"/>
    <lineage>
        <taxon>Bacteria</taxon>
        <taxon>Pseudomonadati</taxon>
        <taxon>Pseudomonadota</taxon>
        <taxon>Gammaproteobacteria</taxon>
        <taxon>Candidatus Kentrum</taxon>
    </lineage>
</organism>
<dbReference type="SMART" id="SM00028">
    <property type="entry name" value="TPR"/>
    <property type="match status" value="4"/>
</dbReference>
<dbReference type="EMBL" id="CAADFD010000001">
    <property type="protein sequence ID" value="VFJ46741.1"/>
    <property type="molecule type" value="Genomic_DNA"/>
</dbReference>
<feature type="repeat" description="TPR" evidence="1">
    <location>
        <begin position="231"/>
        <end position="264"/>
    </location>
</feature>
<dbReference type="PANTHER" id="PTHR12558:SF13">
    <property type="entry name" value="CELL DIVISION CYCLE PROTEIN 27 HOMOLOG"/>
    <property type="match status" value="1"/>
</dbReference>
<proteinExistence type="predicted"/>
<feature type="region of interest" description="Disordered" evidence="2">
    <location>
        <begin position="1"/>
        <end position="23"/>
    </location>
</feature>
<protein>
    <submittedName>
        <fullName evidence="4">Tetratricopeptide repeat-containing protein</fullName>
    </submittedName>
</protein>
<keyword evidence="3" id="KW-0812">Transmembrane</keyword>
<dbReference type="PROSITE" id="PS50005">
    <property type="entry name" value="TPR"/>
    <property type="match status" value="1"/>
</dbReference>
<keyword evidence="3" id="KW-1133">Transmembrane helix</keyword>
<evidence type="ECO:0000313" key="4">
    <source>
        <dbReference type="EMBL" id="VFJ46741.1"/>
    </source>
</evidence>
<sequence>MTRLNNSIMGYRPQAVPRPYDSKRAEKKYQEERNIHGKRATDKVLNLLRGISLSVSRYRLWLFSVFLLVSMALMDIVTDIPFTYLFKEIQQKQLHLEHEQETFAHGKDDYRNRRELHDLQIKMAEYQRKSGEMLLDNGFYTNAEETFTAALALDDTNLEAQIGRFKAETFKLAMSGKHDPVVIHQRIKAVLAYDPEDSHAHTILGNLLIPIDTKAAETHYRHALTTNPNAAYTRLGLAEILIRRKDYQQARTLLEEAVELVPLRVLYHNNLAYVLTRLEDFQGAATHYQRILSLDREHILSHFELANALRMAGDPRGAHTHHKSGIALLEHKEVANLPKNLASWYLPATYSSVIPAAGYTTMARYTVRLDRHDQKYVYGQLELAATELLLGQEKKARGRIRNLPTLPTKEQLAIQRLIVRELQDLEKKQKNLKGNTKKFLNALTGRP</sequence>
<dbReference type="Pfam" id="PF14559">
    <property type="entry name" value="TPR_19"/>
    <property type="match status" value="1"/>
</dbReference>
<dbReference type="InterPro" id="IPR011990">
    <property type="entry name" value="TPR-like_helical_dom_sf"/>
</dbReference>
<dbReference type="PANTHER" id="PTHR12558">
    <property type="entry name" value="CELL DIVISION CYCLE 16,23,27"/>
    <property type="match status" value="1"/>
</dbReference>
<accession>A0A450S4K5</accession>
<evidence type="ECO:0000256" key="2">
    <source>
        <dbReference type="SAM" id="MobiDB-lite"/>
    </source>
</evidence>
<evidence type="ECO:0000256" key="1">
    <source>
        <dbReference type="PROSITE-ProRule" id="PRU00339"/>
    </source>
</evidence>
<feature type="transmembrane region" description="Helical" evidence="3">
    <location>
        <begin position="60"/>
        <end position="86"/>
    </location>
</feature>
<dbReference type="SUPFAM" id="SSF48452">
    <property type="entry name" value="TPR-like"/>
    <property type="match status" value="1"/>
</dbReference>
<dbReference type="Gene3D" id="1.25.40.10">
    <property type="entry name" value="Tetratricopeptide repeat domain"/>
    <property type="match status" value="1"/>
</dbReference>